<dbReference type="Pfam" id="PF07198">
    <property type="entry name" value="DUF1410"/>
    <property type="match status" value="2"/>
</dbReference>
<dbReference type="InterPro" id="IPR009849">
    <property type="entry name" value="DUF1410"/>
</dbReference>
<reference evidence="2" key="1">
    <citation type="submission" date="2022-08" db="EMBL/GenBank/DDBJ databases">
        <title>Complete genome sequence of Mycoplasma molare type strain H 542.</title>
        <authorList>
            <person name="Spergser J."/>
        </authorList>
    </citation>
    <scope>NUCLEOTIDE SEQUENCE</scope>
    <source>
        <strain evidence="2">H 542</strain>
    </source>
</reference>
<dbReference type="Proteomes" id="UP001058364">
    <property type="component" value="Chromosome"/>
</dbReference>
<sequence length="1160" mass="130984">MNKETFSFDTSSLPNPGDFNLEKIVNENDEDILDNNSLSNSQKINIKKPEVNSSILEDGKGARDLKLNVSNDLIGKEIEATFTNSKGKKIKTKATVDANGDLIFDTSNNNVFPEGETYTLSSLTDENDNKVVNISNLEKPITLVKTGNKSNGKLVEKADGSKELQFDLPENSKANGNIARFIDVDGNIVEVEGTINSEGKLVIDLSSPLLNPDKIYTLESVVNKDTSPETIIVSKDDLPEEIQQINDDKEEAKKIIFRNWNISDLATTKASIEIAFADENNLISQDSNFVLTIAKKEETESKKSIKAKVNLEKNKLFFDFTELESNTYYIFDSIKPEFTNNNISFLNELANSEFKTPEFEVAVWSNFSTTNVTNNSVTLNFEFDESNSNPLTNEEQITVHYVKINNDGTESDEMNFIITKQSRTHNLESLSGNTLYVVKRLSIQKNEVETNLFKNDVTKLTQEFSTNATPIDVLFDLNDEVNNIITHNQVRFMFGYTDNDQKLEVGNPVELVFKKVNSEIELKTLGRVVENNKISINVDNLEANTRYTLVRLTTTAKNKGSAHVYSFNEFPESSTFETKNERFEVSNVRNYEEYNGSETTRKFVVSLNRQGIEANNKNAKIIFRSQTDGVEVESDVLNLGEGIHQLTFTLDNLTRNRKYIFDRLVYGENSSFNKRFLNDNALDFSFITTPGVTNSILEGTVNSIAQNIATIKVKLASEDKVLEVGQEVEITVGKKENRTSDTDVKLVSRIELNNDEYFVTFNLENLTEFTDYNVYALKFVNKPSKAYENINATTDNLINLPESIIEFKTKLEPKVETESVITLVDSNTRDENARGKRILELSYDIEGTWTNVDLPEDLIDNSLENKGINIVYSGSASLKDGTTGTDSITASDIDYDKASKTIRFKLKGAKAAYTYNLQSFTFSQYKHSSTTTEKTDKVIDTTNARKESHIAVGYGWEYLAFDAATTYWPNANSGREDDTVSIGFQRGIEANDFIRMFNYIKFKTPTQVQTNIGKTPGEKWLENLKSELTKVVNQSSRLNKKRHYGFGTLYAIQLGRKWEDEATLYIDRMKANADSINKYYKPILGGMGPDSSPLARNVMDYSWKFAYIDSYLIAIDNIIEHVQHFETVPEDQINNPTDTVDTVNLYSMHPSGTTLPANFR</sequence>
<evidence type="ECO:0000313" key="3">
    <source>
        <dbReference type="Proteomes" id="UP001058364"/>
    </source>
</evidence>
<dbReference type="RefSeq" id="WP_027123141.1">
    <property type="nucleotide sequence ID" value="NZ_CP103423.1"/>
</dbReference>
<organism evidence="2 3">
    <name type="scientific">Mesomycoplasma molare</name>
    <dbReference type="NCBI Taxonomy" id="171288"/>
    <lineage>
        <taxon>Bacteria</taxon>
        <taxon>Bacillati</taxon>
        <taxon>Mycoplasmatota</taxon>
        <taxon>Mycoplasmoidales</taxon>
        <taxon>Metamycoplasmataceae</taxon>
        <taxon>Mesomycoplasma</taxon>
    </lineage>
</organism>
<proteinExistence type="predicted"/>
<gene>
    <name evidence="2" type="ORF">NX772_03465</name>
</gene>
<name>A0ABY5TX12_9BACT</name>
<evidence type="ECO:0000259" key="1">
    <source>
        <dbReference type="Pfam" id="PF07198"/>
    </source>
</evidence>
<evidence type="ECO:0000313" key="2">
    <source>
        <dbReference type="EMBL" id="UWD34121.1"/>
    </source>
</evidence>
<accession>A0ABY5TX12</accession>
<protein>
    <submittedName>
        <fullName evidence="2">DUF1410 domain-containing protein</fullName>
    </submittedName>
</protein>
<keyword evidence="3" id="KW-1185">Reference proteome</keyword>
<feature type="domain" description="DUF1410" evidence="1">
    <location>
        <begin position="180"/>
        <end position="229"/>
    </location>
</feature>
<dbReference type="EMBL" id="CP103423">
    <property type="protein sequence ID" value="UWD34121.1"/>
    <property type="molecule type" value="Genomic_DNA"/>
</dbReference>
<feature type="domain" description="DUF1410" evidence="1">
    <location>
        <begin position="71"/>
        <end position="133"/>
    </location>
</feature>